<dbReference type="GO" id="GO:0005576">
    <property type="term" value="C:extracellular region"/>
    <property type="evidence" value="ECO:0007669"/>
    <property type="project" value="UniProtKB-UniRule"/>
</dbReference>
<name>A0A7G3ZA05_9SACH</name>
<dbReference type="InterPro" id="IPR008675">
    <property type="entry name" value="Mating_factor_alpha_N"/>
</dbReference>
<organism evidence="3 4">
    <name type="scientific">Torulaspora globosa</name>
    <dbReference type="NCBI Taxonomy" id="48254"/>
    <lineage>
        <taxon>Eukaryota</taxon>
        <taxon>Fungi</taxon>
        <taxon>Dikarya</taxon>
        <taxon>Ascomycota</taxon>
        <taxon>Saccharomycotina</taxon>
        <taxon>Saccharomycetes</taxon>
        <taxon>Saccharomycetales</taxon>
        <taxon>Saccharomycetaceae</taxon>
        <taxon>Torulaspora</taxon>
    </lineage>
</organism>
<dbReference type="GO" id="GO:0000772">
    <property type="term" value="F:mating pheromone activity"/>
    <property type="evidence" value="ECO:0007669"/>
    <property type="project" value="InterPro"/>
</dbReference>
<keyword evidence="4" id="KW-1185">Reference proteome</keyword>
<dbReference type="RefSeq" id="XP_037137016.1">
    <property type="nucleotide sequence ID" value="XM_037281121.1"/>
</dbReference>
<dbReference type="GO" id="GO:0007618">
    <property type="term" value="P:mating"/>
    <property type="evidence" value="ECO:0007669"/>
    <property type="project" value="UniProtKB-UniRule"/>
</dbReference>
<proteinExistence type="predicted"/>
<accession>A0A7G3ZA05</accession>
<dbReference type="PIRSF" id="PIRSF001866">
    <property type="entry name" value="Mating_factor_alpha"/>
    <property type="match status" value="1"/>
</dbReference>
<keyword evidence="1" id="KW-0588">Pheromone</keyword>
<dbReference type="AlphaFoldDB" id="A0A7G3ZA05"/>
<dbReference type="GO" id="GO:0000750">
    <property type="term" value="P:pheromone-dependent signal transduction involved in conjugation with cellular fusion"/>
    <property type="evidence" value="ECO:0007669"/>
    <property type="project" value="UniProtKB-UniRule"/>
</dbReference>
<evidence type="ECO:0000313" key="4">
    <source>
        <dbReference type="Proteomes" id="UP000515788"/>
    </source>
</evidence>
<dbReference type="InterPro" id="IPR016326">
    <property type="entry name" value="Mating_factor_a"/>
</dbReference>
<sequence>MSGRSVREILFSVTLYPSHLSELHSKIRFLYTPAIMKFTSIALSVICLISNVFGAPTEATAGDLKVPSEAIVGFLDLAQDKDVGVIPFSNETTTGLLFVNTTILDQATDNKANKRSAEAWHWISLRTGQPMYKRDANADPWHWISLRTGQPMYKRDANADPEADPWHWISLRAGQPMYKREADANPWHWISLRTGQPMY</sequence>
<dbReference type="Pfam" id="PF04648">
    <property type="entry name" value="MF_alpha"/>
    <property type="match status" value="4"/>
</dbReference>
<dbReference type="OrthoDB" id="3766782at2759"/>
<reference evidence="3 4" key="1">
    <citation type="submission" date="2020-06" db="EMBL/GenBank/DDBJ databases">
        <title>The yeast mating-type switching endonuclease HO is a domesticated member of an unorthodox homing genetic element family.</title>
        <authorList>
            <person name="Coughlan A.Y."/>
            <person name="Lombardi L."/>
            <person name="Braun-Galleani S."/>
            <person name="Martos A.R."/>
            <person name="Galeote V."/>
            <person name="Bigey F."/>
            <person name="Dequin S."/>
            <person name="Byrne K.P."/>
            <person name="Wolfe K.H."/>
        </authorList>
    </citation>
    <scope>NUCLEOTIDE SEQUENCE [LARGE SCALE GENOMIC DNA]</scope>
    <source>
        <strain evidence="3 4">CBS764</strain>
    </source>
</reference>
<protein>
    <recommendedName>
        <fullName evidence="1">Mating factor alpha</fullName>
    </recommendedName>
</protein>
<dbReference type="Pfam" id="PF05436">
    <property type="entry name" value="MF_alpha_N"/>
    <property type="match status" value="1"/>
</dbReference>
<dbReference type="Proteomes" id="UP000515788">
    <property type="component" value="Chromosome 1"/>
</dbReference>
<feature type="domain" description="Mating factor alpha precursor N-terminal" evidence="2">
    <location>
        <begin position="36"/>
        <end position="113"/>
    </location>
</feature>
<dbReference type="EMBL" id="CP059246">
    <property type="protein sequence ID" value="QLL30341.1"/>
    <property type="molecule type" value="Genomic_DNA"/>
</dbReference>
<dbReference type="GeneID" id="59323438"/>
<dbReference type="InterPro" id="IPR006742">
    <property type="entry name" value="Mating_factor_alpha_C"/>
</dbReference>
<evidence type="ECO:0000313" key="3">
    <source>
        <dbReference type="EMBL" id="QLL30341.1"/>
    </source>
</evidence>
<evidence type="ECO:0000256" key="1">
    <source>
        <dbReference type="PIRNR" id="PIRNR001866"/>
    </source>
</evidence>
<evidence type="ECO:0000259" key="2">
    <source>
        <dbReference type="Pfam" id="PF05436"/>
    </source>
</evidence>
<gene>
    <name evidence="3" type="ORF">HG536_0A01580</name>
</gene>
<dbReference type="KEGG" id="tgb:HG536_0A01580"/>